<keyword evidence="5 12" id="KW-1133">Transmembrane helix</keyword>
<evidence type="ECO:0000256" key="3">
    <source>
        <dbReference type="ARBA" id="ARBA00022692"/>
    </source>
</evidence>
<keyword evidence="9" id="KW-0449">Lipoprotein</keyword>
<organism evidence="15 16">
    <name type="scientific">Dacryopinax primogenitus (strain DJM 731)</name>
    <name type="common">Brown rot fungus</name>
    <dbReference type="NCBI Taxonomy" id="1858805"/>
    <lineage>
        <taxon>Eukaryota</taxon>
        <taxon>Fungi</taxon>
        <taxon>Dikarya</taxon>
        <taxon>Basidiomycota</taxon>
        <taxon>Agaricomycotina</taxon>
        <taxon>Dacrymycetes</taxon>
        <taxon>Dacrymycetales</taxon>
        <taxon>Dacrymycetaceae</taxon>
        <taxon>Dacryopinax</taxon>
    </lineage>
</organism>
<feature type="transmembrane region" description="Helical" evidence="12">
    <location>
        <begin position="520"/>
        <end position="540"/>
    </location>
</feature>
<comment type="catalytic activity">
    <reaction evidence="10 12">
        <text>L-cysteinyl-[protein] + hexadecanoyl-CoA = S-hexadecanoyl-L-cysteinyl-[protein] + CoA</text>
        <dbReference type="Rhea" id="RHEA:36683"/>
        <dbReference type="Rhea" id="RHEA-COMP:10131"/>
        <dbReference type="Rhea" id="RHEA-COMP:11032"/>
        <dbReference type="ChEBI" id="CHEBI:29950"/>
        <dbReference type="ChEBI" id="CHEBI:57287"/>
        <dbReference type="ChEBI" id="CHEBI:57379"/>
        <dbReference type="ChEBI" id="CHEBI:74151"/>
        <dbReference type="EC" id="2.3.1.225"/>
    </reaction>
</comment>
<keyword evidence="6 11" id="KW-0040">ANK repeat</keyword>
<evidence type="ECO:0000256" key="12">
    <source>
        <dbReference type="RuleBase" id="RU079119"/>
    </source>
</evidence>
<dbReference type="OMA" id="FWVGFRY"/>
<evidence type="ECO:0000256" key="11">
    <source>
        <dbReference type="PROSITE-ProRule" id="PRU00023"/>
    </source>
</evidence>
<evidence type="ECO:0000256" key="1">
    <source>
        <dbReference type="ARBA" id="ARBA00004141"/>
    </source>
</evidence>
<protein>
    <recommendedName>
        <fullName evidence="12">Palmitoyltransferase</fullName>
        <ecNumber evidence="12">2.3.1.225</ecNumber>
    </recommendedName>
</protein>
<dbReference type="Pfam" id="PF01529">
    <property type="entry name" value="DHHC"/>
    <property type="match status" value="1"/>
</dbReference>
<accession>M5FQU6</accession>
<dbReference type="Gene3D" id="1.25.40.20">
    <property type="entry name" value="Ankyrin repeat-containing domain"/>
    <property type="match status" value="2"/>
</dbReference>
<dbReference type="RefSeq" id="XP_040624052.1">
    <property type="nucleotide sequence ID" value="XM_040774093.1"/>
</dbReference>
<comment type="similarity">
    <text evidence="2">Belongs to the DHHC palmitoyltransferase family. AKR/ZDHHC17 subfamily.</text>
</comment>
<feature type="transmembrane region" description="Helical" evidence="12">
    <location>
        <begin position="465"/>
        <end position="487"/>
    </location>
</feature>
<dbReference type="EC" id="2.3.1.225" evidence="12"/>
<feature type="repeat" description="ANK" evidence="11">
    <location>
        <begin position="202"/>
        <end position="234"/>
    </location>
</feature>
<dbReference type="PANTHER" id="PTHR24161">
    <property type="entry name" value="ANK_REP_REGION DOMAIN-CONTAINING PROTEIN-RELATED"/>
    <property type="match status" value="1"/>
</dbReference>
<dbReference type="OrthoDB" id="6781668at2759"/>
<dbReference type="InterPro" id="IPR002110">
    <property type="entry name" value="Ankyrin_rpt"/>
</dbReference>
<feature type="repeat" description="ANK" evidence="11">
    <location>
        <begin position="69"/>
        <end position="101"/>
    </location>
</feature>
<evidence type="ECO:0000256" key="7">
    <source>
        <dbReference type="ARBA" id="ARBA00023136"/>
    </source>
</evidence>
<keyword evidence="12" id="KW-0012">Acyltransferase</keyword>
<evidence type="ECO:0000256" key="13">
    <source>
        <dbReference type="SAM" id="MobiDB-lite"/>
    </source>
</evidence>
<dbReference type="PROSITE" id="PS50216">
    <property type="entry name" value="DHHC"/>
    <property type="match status" value="1"/>
</dbReference>
<proteinExistence type="inferred from homology"/>
<dbReference type="PRINTS" id="PR01415">
    <property type="entry name" value="ANKYRIN"/>
</dbReference>
<evidence type="ECO:0000256" key="5">
    <source>
        <dbReference type="ARBA" id="ARBA00022989"/>
    </source>
</evidence>
<keyword evidence="12" id="KW-0808">Transferase</keyword>
<keyword evidence="4" id="KW-0677">Repeat</keyword>
<dbReference type="SUPFAM" id="SSF48403">
    <property type="entry name" value="Ankyrin repeat"/>
    <property type="match status" value="1"/>
</dbReference>
<keyword evidence="3 12" id="KW-0812">Transmembrane</keyword>
<feature type="repeat" description="ANK" evidence="11">
    <location>
        <begin position="106"/>
        <end position="135"/>
    </location>
</feature>
<evidence type="ECO:0000256" key="4">
    <source>
        <dbReference type="ARBA" id="ARBA00022737"/>
    </source>
</evidence>
<evidence type="ECO:0000256" key="8">
    <source>
        <dbReference type="ARBA" id="ARBA00023139"/>
    </source>
</evidence>
<feature type="domain" description="Palmitoyltransferase DHHC" evidence="14">
    <location>
        <begin position="418"/>
        <end position="552"/>
    </location>
</feature>
<dbReference type="STRING" id="1858805.M5FQU6"/>
<gene>
    <name evidence="15" type="ORF">DACRYDRAFT_25271</name>
</gene>
<dbReference type="HOGENOM" id="CLU_012510_1_0_1"/>
<comment type="subcellular location">
    <subcellularLocation>
        <location evidence="1">Membrane</location>
        <topology evidence="1">Multi-pass membrane protein</topology>
    </subcellularLocation>
</comment>
<reference evidence="15 16" key="1">
    <citation type="journal article" date="2012" name="Science">
        <title>The Paleozoic origin of enzymatic lignin decomposition reconstructed from 31 fungal genomes.</title>
        <authorList>
            <person name="Floudas D."/>
            <person name="Binder M."/>
            <person name="Riley R."/>
            <person name="Barry K."/>
            <person name="Blanchette R.A."/>
            <person name="Henrissat B."/>
            <person name="Martinez A.T."/>
            <person name="Otillar R."/>
            <person name="Spatafora J.W."/>
            <person name="Yadav J.S."/>
            <person name="Aerts A."/>
            <person name="Benoit I."/>
            <person name="Boyd A."/>
            <person name="Carlson A."/>
            <person name="Copeland A."/>
            <person name="Coutinho P.M."/>
            <person name="de Vries R.P."/>
            <person name="Ferreira P."/>
            <person name="Findley K."/>
            <person name="Foster B."/>
            <person name="Gaskell J."/>
            <person name="Glotzer D."/>
            <person name="Gorecki P."/>
            <person name="Heitman J."/>
            <person name="Hesse C."/>
            <person name="Hori C."/>
            <person name="Igarashi K."/>
            <person name="Jurgens J.A."/>
            <person name="Kallen N."/>
            <person name="Kersten P."/>
            <person name="Kohler A."/>
            <person name="Kuees U."/>
            <person name="Kumar T.K.A."/>
            <person name="Kuo A."/>
            <person name="LaButti K."/>
            <person name="Larrondo L.F."/>
            <person name="Lindquist E."/>
            <person name="Ling A."/>
            <person name="Lombard V."/>
            <person name="Lucas S."/>
            <person name="Lundell T."/>
            <person name="Martin R."/>
            <person name="McLaughlin D.J."/>
            <person name="Morgenstern I."/>
            <person name="Morin E."/>
            <person name="Murat C."/>
            <person name="Nagy L.G."/>
            <person name="Nolan M."/>
            <person name="Ohm R.A."/>
            <person name="Patyshakuliyeva A."/>
            <person name="Rokas A."/>
            <person name="Ruiz-Duenas F.J."/>
            <person name="Sabat G."/>
            <person name="Salamov A."/>
            <person name="Samejima M."/>
            <person name="Schmutz J."/>
            <person name="Slot J.C."/>
            <person name="St John F."/>
            <person name="Stenlid J."/>
            <person name="Sun H."/>
            <person name="Sun S."/>
            <person name="Syed K."/>
            <person name="Tsang A."/>
            <person name="Wiebenga A."/>
            <person name="Young D."/>
            <person name="Pisabarro A."/>
            <person name="Eastwood D.C."/>
            <person name="Martin F."/>
            <person name="Cullen D."/>
            <person name="Grigoriev I.V."/>
            <person name="Hibbett D.S."/>
        </authorList>
    </citation>
    <scope>NUCLEOTIDE SEQUENCE [LARGE SCALE GENOMIC DNA]</scope>
    <source>
        <strain evidence="15 16">DJM-731 SS1</strain>
    </source>
</reference>
<evidence type="ECO:0000256" key="6">
    <source>
        <dbReference type="ARBA" id="ARBA00023043"/>
    </source>
</evidence>
<evidence type="ECO:0000256" key="2">
    <source>
        <dbReference type="ARBA" id="ARBA00010104"/>
    </source>
</evidence>
<feature type="transmembrane region" description="Helical" evidence="12">
    <location>
        <begin position="331"/>
        <end position="352"/>
    </location>
</feature>
<feature type="transmembrane region" description="Helical" evidence="12">
    <location>
        <begin position="364"/>
        <end position="384"/>
    </location>
</feature>
<feature type="repeat" description="ANK" evidence="11">
    <location>
        <begin position="169"/>
        <end position="201"/>
    </location>
</feature>
<dbReference type="GeneID" id="63689155"/>
<keyword evidence="7 12" id="KW-0472">Membrane</keyword>
<evidence type="ECO:0000259" key="14">
    <source>
        <dbReference type="Pfam" id="PF01529"/>
    </source>
</evidence>
<dbReference type="InterPro" id="IPR001594">
    <property type="entry name" value="Palmitoyltrfase_DHHC"/>
</dbReference>
<dbReference type="Pfam" id="PF12796">
    <property type="entry name" value="Ank_2"/>
    <property type="match status" value="2"/>
</dbReference>
<sequence>MSDPTSIVPPKGAVAPTEVALETIQADAPGPSTEPELPEIFVAAQRGDMSTLTKLLADDSSLANGKDLQGITPLHWAAINAHMAACRLLLDNGAEVDAKGGDLVATPMQWAARNGHLYVIQLLISHGADPSLEDAQGYNTLHLVTHSSAVMPLLYILHQPVAVDHPDTQGHTALMWAAYQGDALSVQLLLSHGASVHARDHSQLTALHWAVVRGNHLCIKRLLDAGADVNSRDGQGKTPREMATELKSEGPWRRACREAKRTEDGRKRKSVLNERNTKIAVFLVPTLFFYLIFSTISLLTWYTGLCLAAAEFFGMHHVVTKVLLDAPPSSTAVTGSPYFSGIIFGSLFFVGWEWVTTVVRSTSGYAVTNLLFALCFLLCCYNFFRSVTLDPGACPKPADEAELKSIIEELASEGRLNGQTFCVVCMARKPLRSKHCRVCDRCTARFDHHCPWVWNCVGISNHRQFIIFLISLVLGVLCFDYLVYAYFLQNVPADTVPAASCILPTTLCSWTSQKPFITSVSIWATLQLVWTSVLLVAQLWQVTKQVTTFEVSNLSRFGFMGGRGTSAIGQEGLTHPRQGQHMMGDDEPNPDGIGGHPAAGGPGQRAQHKNTAAFLLQLLGLDRFTAKSNRRALARSSPNSNPFDQGVWRNCLDFWTTGRELGVEYGSLYDVPSGGFAKKGGDDGNRRKGKGRKGGYEQVQSEEV</sequence>
<keyword evidence="8" id="KW-0564">Palmitate</keyword>
<evidence type="ECO:0000256" key="10">
    <source>
        <dbReference type="ARBA" id="ARBA00048048"/>
    </source>
</evidence>
<comment type="domain">
    <text evidence="12">The DHHC domain is required for palmitoyltransferase activity.</text>
</comment>
<name>M5FQU6_DACPD</name>
<dbReference type="PROSITE" id="PS50088">
    <property type="entry name" value="ANK_REPEAT"/>
    <property type="match status" value="4"/>
</dbReference>
<evidence type="ECO:0000313" key="16">
    <source>
        <dbReference type="Proteomes" id="UP000030653"/>
    </source>
</evidence>
<dbReference type="EMBL" id="JH795878">
    <property type="protein sequence ID" value="EJT97154.1"/>
    <property type="molecule type" value="Genomic_DNA"/>
</dbReference>
<dbReference type="GO" id="GO:0016020">
    <property type="term" value="C:membrane"/>
    <property type="evidence" value="ECO:0007669"/>
    <property type="project" value="UniProtKB-SubCell"/>
</dbReference>
<dbReference type="Proteomes" id="UP000030653">
    <property type="component" value="Unassembled WGS sequence"/>
</dbReference>
<evidence type="ECO:0000256" key="9">
    <source>
        <dbReference type="ARBA" id="ARBA00023288"/>
    </source>
</evidence>
<feature type="region of interest" description="Disordered" evidence="13">
    <location>
        <begin position="672"/>
        <end position="704"/>
    </location>
</feature>
<evidence type="ECO:0000313" key="15">
    <source>
        <dbReference type="EMBL" id="EJT97154.1"/>
    </source>
</evidence>
<dbReference type="SMART" id="SM00248">
    <property type="entry name" value="ANK"/>
    <property type="match status" value="5"/>
</dbReference>
<dbReference type="PROSITE" id="PS50297">
    <property type="entry name" value="ANK_REP_REGION"/>
    <property type="match status" value="4"/>
</dbReference>
<dbReference type="PANTHER" id="PTHR24161:SF85">
    <property type="entry name" value="PALMITOYLTRANSFERASE HIP14"/>
    <property type="match status" value="1"/>
</dbReference>
<dbReference type="AlphaFoldDB" id="M5FQU6"/>
<feature type="region of interest" description="Disordered" evidence="13">
    <location>
        <begin position="571"/>
        <end position="606"/>
    </location>
</feature>
<feature type="compositionally biased region" description="Gly residues" evidence="13">
    <location>
        <begin position="592"/>
        <end position="603"/>
    </location>
</feature>
<dbReference type="InterPro" id="IPR036770">
    <property type="entry name" value="Ankyrin_rpt-contain_sf"/>
</dbReference>
<dbReference type="GO" id="GO:0019706">
    <property type="term" value="F:protein-cysteine S-palmitoyltransferase activity"/>
    <property type="evidence" value="ECO:0007669"/>
    <property type="project" value="UniProtKB-EC"/>
</dbReference>
<keyword evidence="16" id="KW-1185">Reference proteome</keyword>